<dbReference type="Gene3D" id="3.40.718.10">
    <property type="entry name" value="Isopropylmalate Dehydrogenase"/>
    <property type="match status" value="1"/>
</dbReference>
<dbReference type="GO" id="GO:0051287">
    <property type="term" value="F:NAD binding"/>
    <property type="evidence" value="ECO:0007669"/>
    <property type="project" value="InterPro"/>
</dbReference>
<dbReference type="AlphaFoldDB" id="A0A520S073"/>
<dbReference type="GO" id="GO:0050570">
    <property type="term" value="F:4-hydroxythreonine-4-phosphate dehydrogenase activity"/>
    <property type="evidence" value="ECO:0007669"/>
    <property type="project" value="UniProtKB-EC"/>
</dbReference>
<evidence type="ECO:0000313" key="4">
    <source>
        <dbReference type="EMBL" id="RZO75867.1"/>
    </source>
</evidence>
<evidence type="ECO:0000256" key="2">
    <source>
        <dbReference type="ARBA" id="ARBA00023002"/>
    </source>
</evidence>
<evidence type="ECO:0000313" key="5">
    <source>
        <dbReference type="Proteomes" id="UP000316199"/>
    </source>
</evidence>
<dbReference type="SUPFAM" id="SSF53659">
    <property type="entry name" value="Isocitrate/Isopropylmalate dehydrogenase-like"/>
    <property type="match status" value="1"/>
</dbReference>
<dbReference type="InterPro" id="IPR005255">
    <property type="entry name" value="PdxA_fam"/>
</dbReference>
<name>A0A520S073_9GAMM</name>
<organism evidence="4 5">
    <name type="scientific">OM182 bacterium</name>
    <dbReference type="NCBI Taxonomy" id="2510334"/>
    <lineage>
        <taxon>Bacteria</taxon>
        <taxon>Pseudomonadati</taxon>
        <taxon>Pseudomonadota</taxon>
        <taxon>Gammaproteobacteria</taxon>
        <taxon>OMG group</taxon>
        <taxon>OM182 clade</taxon>
    </lineage>
</organism>
<comment type="caution">
    <text evidence="4">The sequence shown here is derived from an EMBL/GenBank/DDBJ whole genome shotgun (WGS) entry which is preliminary data.</text>
</comment>
<dbReference type="EC" id="1.1.1.262" evidence="4"/>
<sequence>MDLIPLSIAMTSTNMTKPLLAVTMGDPAGIGAEIVVKTFANPEVFELTQPFVIGSSECLERAAKQTGIHMSINRVGSIGDLKSEHGIQVLEPINFDGFSFQIGEVSPVCGHAAVQFFETAVKLCQSEAIQGVVTCPINKEAVHAAGYHGDIGHQEILARMTQSKLTATMLMTEGLKVAHLSTHKSLAEAVEYVRKPILIEKLKLTVDSLKCWGIANPRIAVAALNPHGGEGGMLGREEIEEIAPAVKIACEMGMDVVGPYPADSVFYRATSGEFDAVLALYHDQGHIAIKMHNFSESITATMGIPFVRTSVDHGTAFDIAGKNIADANGLKKALEVAIAMINGLLK</sequence>
<dbReference type="PANTHER" id="PTHR30004">
    <property type="entry name" value="4-HYDROXYTHREONINE-4-PHOSPHATE DEHYDROGENASE"/>
    <property type="match status" value="1"/>
</dbReference>
<protein>
    <submittedName>
        <fullName evidence="4">4-hydroxythreonine-4-phosphate dehydrogenase PdxA</fullName>
        <ecNumber evidence="4">1.1.1.262</ecNumber>
    </submittedName>
</protein>
<keyword evidence="3" id="KW-0520">NAD</keyword>
<evidence type="ECO:0000256" key="3">
    <source>
        <dbReference type="ARBA" id="ARBA00023027"/>
    </source>
</evidence>
<dbReference type="NCBIfam" id="TIGR00557">
    <property type="entry name" value="pdxA"/>
    <property type="match status" value="1"/>
</dbReference>
<keyword evidence="1" id="KW-0479">Metal-binding</keyword>
<dbReference type="GO" id="GO:0046872">
    <property type="term" value="F:metal ion binding"/>
    <property type="evidence" value="ECO:0007669"/>
    <property type="project" value="UniProtKB-KW"/>
</dbReference>
<keyword evidence="2 4" id="KW-0560">Oxidoreductase</keyword>
<dbReference type="Proteomes" id="UP000316199">
    <property type="component" value="Unassembled WGS sequence"/>
</dbReference>
<dbReference type="PANTHER" id="PTHR30004:SF6">
    <property type="entry name" value="D-THREONATE 4-PHOSPHATE DEHYDROGENASE"/>
    <property type="match status" value="1"/>
</dbReference>
<reference evidence="4 5" key="1">
    <citation type="submission" date="2019-02" db="EMBL/GenBank/DDBJ databases">
        <title>Prokaryotic population dynamics and viral predation in marine succession experiment using metagenomics: the confinement effect.</title>
        <authorList>
            <person name="Haro-Moreno J.M."/>
            <person name="Rodriguez-Valera F."/>
            <person name="Lopez-Perez M."/>
        </authorList>
    </citation>
    <scope>NUCLEOTIDE SEQUENCE [LARGE SCALE GENOMIC DNA]</scope>
    <source>
        <strain evidence="4">MED-G157</strain>
    </source>
</reference>
<evidence type="ECO:0000256" key="1">
    <source>
        <dbReference type="ARBA" id="ARBA00022723"/>
    </source>
</evidence>
<proteinExistence type="predicted"/>
<gene>
    <name evidence="4" type="primary">pdxA</name>
    <name evidence="4" type="ORF">EVA68_05990</name>
</gene>
<dbReference type="Pfam" id="PF04166">
    <property type="entry name" value="PdxA"/>
    <property type="match status" value="1"/>
</dbReference>
<accession>A0A520S073</accession>
<dbReference type="EMBL" id="SHAG01000023">
    <property type="protein sequence ID" value="RZO75867.1"/>
    <property type="molecule type" value="Genomic_DNA"/>
</dbReference>